<dbReference type="Proteomes" id="UP000799118">
    <property type="component" value="Unassembled WGS sequence"/>
</dbReference>
<feature type="domain" description="VIT" evidence="3">
    <location>
        <begin position="7"/>
        <end position="137"/>
    </location>
</feature>
<feature type="compositionally biased region" description="Low complexity" evidence="1">
    <location>
        <begin position="604"/>
        <end position="624"/>
    </location>
</feature>
<dbReference type="OrthoDB" id="1729737at2759"/>
<name>A0A6A4II22_9AGAR</name>
<reference evidence="4" key="1">
    <citation type="journal article" date="2019" name="Environ. Microbiol.">
        <title>Fungal ecological strategies reflected in gene transcription - a case study of two litter decomposers.</title>
        <authorList>
            <person name="Barbi F."/>
            <person name="Kohler A."/>
            <person name="Barry K."/>
            <person name="Baskaran P."/>
            <person name="Daum C."/>
            <person name="Fauchery L."/>
            <person name="Ihrmark K."/>
            <person name="Kuo A."/>
            <person name="LaButti K."/>
            <person name="Lipzen A."/>
            <person name="Morin E."/>
            <person name="Grigoriev I.V."/>
            <person name="Henrissat B."/>
            <person name="Lindahl B."/>
            <person name="Martin F."/>
        </authorList>
    </citation>
    <scope>NUCLEOTIDE SEQUENCE</scope>
    <source>
        <strain evidence="4">JB14</strain>
    </source>
</reference>
<dbReference type="Gene3D" id="3.40.50.410">
    <property type="entry name" value="von Willebrand factor, type A domain"/>
    <property type="match status" value="1"/>
</dbReference>
<feature type="region of interest" description="Disordered" evidence="1">
    <location>
        <begin position="646"/>
        <end position="681"/>
    </location>
</feature>
<dbReference type="InterPro" id="IPR013694">
    <property type="entry name" value="VIT"/>
</dbReference>
<evidence type="ECO:0000313" key="5">
    <source>
        <dbReference type="Proteomes" id="UP000799118"/>
    </source>
</evidence>
<dbReference type="SMART" id="SM00609">
    <property type="entry name" value="VIT"/>
    <property type="match status" value="1"/>
</dbReference>
<evidence type="ECO:0000313" key="4">
    <source>
        <dbReference type="EMBL" id="KAE9409343.1"/>
    </source>
</evidence>
<dbReference type="Pfam" id="PF13768">
    <property type="entry name" value="VWA_3"/>
    <property type="match status" value="1"/>
</dbReference>
<feature type="region of interest" description="Disordered" evidence="1">
    <location>
        <begin position="696"/>
        <end position="745"/>
    </location>
</feature>
<dbReference type="Pfam" id="PF08487">
    <property type="entry name" value="VIT"/>
    <property type="match status" value="1"/>
</dbReference>
<feature type="compositionally biased region" description="Pro residues" evidence="1">
    <location>
        <begin position="729"/>
        <end position="745"/>
    </location>
</feature>
<sequence length="839" mass="92964">MDSTSGIVHNAGTENGELVHLPLEEVRINALIIDISARVTLSQLFVNPSEHATSKAVYHFPVPASAAICAFEMRIGDGRIIKGISKDSKVAAEEFETAIQEGREASLLKWITDDIFTISIGSIPAQQTVETKLVFVMDLMNENTDEIRFHLPMHVGQRYGEIPQDLVESSQPSSHTRLRITADVQTGGRILNIKSPTHSSEITTTQYPTHLNRPSRRRATIKYRSKSFLDRDYILIIEAENLDSPRCFAELEARAQEYIFVVDRSGSMTGNRIETAKRTLSMLLRMLPTNRTWFNIFSFGSHSDCLWEESQMYSQQMLDIATSLVERMEANYGGTEIYNAMHNVLTSRRTDIATAVFLLTDGESHDIDRTTSLVRSVTDGASLVAPLRAYVLGIGDGVSTAMCEGIATAGRGVCLYAAQAEEITSKCARLLRAGRTPFITNVTVDWGLSDEYLMSSSNSVSFSSTSSQRTIRLKSFPVLQQAPTRIDDIHAGVRFTVYAILRLKRIRVPEEVGYNSRRSEPGIPTIHTMAAWHLIKEHDYGKAPLPMYQSIPNVSPTNEELREAAIIRLGEMYQIASRYTSFIVDSGKGMDRGRERHADFGDWSSGPQVSRSSSQTASPTATTATSPLSALYADIVSGLGSIFASTSPSTTTMPGEWPENPSPSPSTARDNPDDGYESSDSVRTFTTLSSFLGSDSDWSDWTEPSSPISEEMERRPPPQFIPVRFAPPHLRPPPPPPAPPPRPRTPPPLLPEVVDLVKMQQFDGSYELDAHLHMLVGDAAFNLVGVDEKAWATALSIAYITKQMGNQRELLEDLLQKSLEFLRRGNNENLISRATSLIR</sequence>
<evidence type="ECO:0000256" key="1">
    <source>
        <dbReference type="SAM" id="MobiDB-lite"/>
    </source>
</evidence>
<dbReference type="InterPro" id="IPR036465">
    <property type="entry name" value="vWFA_dom_sf"/>
</dbReference>
<dbReference type="PANTHER" id="PTHR45737:SF6">
    <property type="entry name" value="VON WILLEBRAND FACTOR A DOMAIN-CONTAINING PROTEIN 5A"/>
    <property type="match status" value="1"/>
</dbReference>
<proteinExistence type="predicted"/>
<organism evidence="4 5">
    <name type="scientific">Gymnopus androsaceus JB14</name>
    <dbReference type="NCBI Taxonomy" id="1447944"/>
    <lineage>
        <taxon>Eukaryota</taxon>
        <taxon>Fungi</taxon>
        <taxon>Dikarya</taxon>
        <taxon>Basidiomycota</taxon>
        <taxon>Agaricomycotina</taxon>
        <taxon>Agaricomycetes</taxon>
        <taxon>Agaricomycetidae</taxon>
        <taxon>Agaricales</taxon>
        <taxon>Marasmiineae</taxon>
        <taxon>Omphalotaceae</taxon>
        <taxon>Gymnopus</taxon>
    </lineage>
</organism>
<dbReference type="SUPFAM" id="SSF53300">
    <property type="entry name" value="vWA-like"/>
    <property type="match status" value="1"/>
</dbReference>
<feature type="region of interest" description="Disordered" evidence="1">
    <location>
        <begin position="593"/>
        <end position="624"/>
    </location>
</feature>
<feature type="domain" description="VWFA" evidence="2">
    <location>
        <begin position="257"/>
        <end position="442"/>
    </location>
</feature>
<keyword evidence="5" id="KW-1185">Reference proteome</keyword>
<dbReference type="EMBL" id="ML769388">
    <property type="protein sequence ID" value="KAE9409343.1"/>
    <property type="molecule type" value="Genomic_DNA"/>
</dbReference>
<protein>
    <recommendedName>
        <fullName evidence="6">VIT-domain-containing protein</fullName>
    </recommendedName>
</protein>
<evidence type="ECO:0000259" key="3">
    <source>
        <dbReference type="PROSITE" id="PS51468"/>
    </source>
</evidence>
<gene>
    <name evidence="4" type="ORF">BT96DRAFT_1012907</name>
</gene>
<dbReference type="SMART" id="SM00327">
    <property type="entry name" value="VWA"/>
    <property type="match status" value="1"/>
</dbReference>
<dbReference type="PROSITE" id="PS50234">
    <property type="entry name" value="VWFA"/>
    <property type="match status" value="1"/>
</dbReference>
<evidence type="ECO:0000259" key="2">
    <source>
        <dbReference type="PROSITE" id="PS50234"/>
    </source>
</evidence>
<accession>A0A6A4II22</accession>
<dbReference type="PROSITE" id="PS51468">
    <property type="entry name" value="VIT"/>
    <property type="match status" value="1"/>
</dbReference>
<dbReference type="InterPro" id="IPR002035">
    <property type="entry name" value="VWF_A"/>
</dbReference>
<evidence type="ECO:0008006" key="6">
    <source>
        <dbReference type="Google" id="ProtNLM"/>
    </source>
</evidence>
<dbReference type="AlphaFoldDB" id="A0A6A4II22"/>
<dbReference type="PANTHER" id="PTHR45737">
    <property type="entry name" value="VON WILLEBRAND FACTOR A DOMAIN-CONTAINING PROTEIN 5A"/>
    <property type="match status" value="1"/>
</dbReference>